<organism evidence="9">
    <name type="scientific">marine sediment metagenome</name>
    <dbReference type="NCBI Taxonomy" id="412755"/>
    <lineage>
        <taxon>unclassified sequences</taxon>
        <taxon>metagenomes</taxon>
        <taxon>ecological metagenomes</taxon>
    </lineage>
</organism>
<evidence type="ECO:0000259" key="8">
    <source>
        <dbReference type="PROSITE" id="PS52040"/>
    </source>
</evidence>
<dbReference type="GO" id="GO:0005524">
    <property type="term" value="F:ATP binding"/>
    <property type="evidence" value="ECO:0007669"/>
    <property type="project" value="InterPro"/>
</dbReference>
<evidence type="ECO:0000256" key="6">
    <source>
        <dbReference type="ARBA" id="ARBA00023235"/>
    </source>
</evidence>
<dbReference type="FunFam" id="1.10.268.10:FF:000001">
    <property type="entry name" value="DNA gyrase subunit A"/>
    <property type="match status" value="1"/>
</dbReference>
<protein>
    <recommendedName>
        <fullName evidence="3">DNA topoisomerase (ATP-hydrolyzing)</fullName>
        <ecNumber evidence="3">5.6.2.2</ecNumber>
    </recommendedName>
</protein>
<evidence type="ECO:0000256" key="4">
    <source>
        <dbReference type="ARBA" id="ARBA00023029"/>
    </source>
</evidence>
<evidence type="ECO:0000256" key="2">
    <source>
        <dbReference type="ARBA" id="ARBA00008263"/>
    </source>
</evidence>
<dbReference type="Pfam" id="PF03989">
    <property type="entry name" value="DNA_gyraseA_C"/>
    <property type="match status" value="2"/>
</dbReference>
<feature type="non-terminal residue" evidence="9">
    <location>
        <position position="1"/>
    </location>
</feature>
<sequence>QKDVIANRILNRLFKFSDLQRTFHLNTVALVDGIQPKILNFVEVLEYFISHRKEVVLRRIKHELEKAKERTHILEGLHKCLQKIDAVISTIKKSIDRENAKKNLMKSFKLTEIQANAILDTKLAALARLERKKIEDELKELRAKIKELTAVLKSPQKIKSVIKKELKEVKENFGDERRTKVFKRKIGEISEEDLIPREETIITLTQGGYIKRINPKTYKLQRRGGKGILGMKTVGEDIVEHFLIANTHDSLLFFTDSGKVFRIPA</sequence>
<dbReference type="PROSITE" id="PS52040">
    <property type="entry name" value="TOPO_IIA"/>
    <property type="match status" value="1"/>
</dbReference>
<feature type="coiled-coil region" evidence="7">
    <location>
        <begin position="124"/>
        <end position="151"/>
    </location>
</feature>
<gene>
    <name evidence="9" type="ORF">S06H3_41524</name>
</gene>
<dbReference type="InterPro" id="IPR002205">
    <property type="entry name" value="Topo_IIA_dom_A"/>
</dbReference>
<dbReference type="InterPro" id="IPR013757">
    <property type="entry name" value="Topo_IIA_A_a_sf"/>
</dbReference>
<dbReference type="PANTHER" id="PTHR43493:SF5">
    <property type="entry name" value="DNA GYRASE SUBUNIT A, CHLOROPLASTIC_MITOCHONDRIAL"/>
    <property type="match status" value="1"/>
</dbReference>
<dbReference type="Gene3D" id="2.120.10.90">
    <property type="entry name" value="DNA gyrase/topoisomerase IV, subunit A, C-terminal"/>
    <property type="match status" value="1"/>
</dbReference>
<dbReference type="InterPro" id="IPR006691">
    <property type="entry name" value="GyrA/parC_rep"/>
</dbReference>
<evidence type="ECO:0000313" key="9">
    <source>
        <dbReference type="EMBL" id="GAI45600.1"/>
    </source>
</evidence>
<dbReference type="InterPro" id="IPR035516">
    <property type="entry name" value="Gyrase/topoIV_suA_C"/>
</dbReference>
<dbReference type="Gene3D" id="3.30.1360.40">
    <property type="match status" value="1"/>
</dbReference>
<evidence type="ECO:0000256" key="3">
    <source>
        <dbReference type="ARBA" id="ARBA00012895"/>
    </source>
</evidence>
<dbReference type="Pfam" id="PF00521">
    <property type="entry name" value="DNA_topoisoIV"/>
    <property type="match status" value="1"/>
</dbReference>
<dbReference type="InterPro" id="IPR013760">
    <property type="entry name" value="Topo_IIA-like_dom_sf"/>
</dbReference>
<feature type="non-terminal residue" evidence="9">
    <location>
        <position position="265"/>
    </location>
</feature>
<accession>X1Q3F1</accession>
<dbReference type="InterPro" id="IPR013758">
    <property type="entry name" value="Topo_IIA_A/C_ab"/>
</dbReference>
<dbReference type="EC" id="5.6.2.2" evidence="3"/>
<dbReference type="SMART" id="SM00434">
    <property type="entry name" value="TOP4c"/>
    <property type="match status" value="1"/>
</dbReference>
<dbReference type="AlphaFoldDB" id="X1Q3F1"/>
<name>X1Q3F1_9ZZZZ</name>
<dbReference type="EMBL" id="BARV01025601">
    <property type="protein sequence ID" value="GAI45600.1"/>
    <property type="molecule type" value="Genomic_DNA"/>
</dbReference>
<keyword evidence="7" id="KW-0175">Coiled coil</keyword>
<feature type="domain" description="Topo IIA-type catalytic" evidence="8">
    <location>
        <begin position="1"/>
        <end position="194"/>
    </location>
</feature>
<dbReference type="PANTHER" id="PTHR43493">
    <property type="entry name" value="DNA GYRASE/TOPOISOMERASE SUBUNIT A"/>
    <property type="match status" value="1"/>
</dbReference>
<dbReference type="GO" id="GO:0005737">
    <property type="term" value="C:cytoplasm"/>
    <property type="evidence" value="ECO:0007669"/>
    <property type="project" value="TreeGrafter"/>
</dbReference>
<reference evidence="9" key="1">
    <citation type="journal article" date="2014" name="Front. Microbiol.">
        <title>High frequency of phylogenetically diverse reductive dehalogenase-homologous genes in deep subseafloor sedimentary metagenomes.</title>
        <authorList>
            <person name="Kawai M."/>
            <person name="Futagami T."/>
            <person name="Toyoda A."/>
            <person name="Takaki Y."/>
            <person name="Nishi S."/>
            <person name="Hori S."/>
            <person name="Arai W."/>
            <person name="Tsubouchi T."/>
            <person name="Morono Y."/>
            <person name="Uchiyama I."/>
            <person name="Ito T."/>
            <person name="Fujiyama A."/>
            <person name="Inagaki F."/>
            <person name="Takami H."/>
        </authorList>
    </citation>
    <scope>NUCLEOTIDE SEQUENCE</scope>
    <source>
        <strain evidence="9">Expedition CK06-06</strain>
    </source>
</reference>
<comment type="caution">
    <text evidence="9">The sequence shown here is derived from an EMBL/GenBank/DDBJ whole genome shotgun (WGS) entry which is preliminary data.</text>
</comment>
<evidence type="ECO:0000256" key="1">
    <source>
        <dbReference type="ARBA" id="ARBA00000185"/>
    </source>
</evidence>
<dbReference type="SUPFAM" id="SSF101904">
    <property type="entry name" value="GyrA/ParC C-terminal domain-like"/>
    <property type="match status" value="1"/>
</dbReference>
<evidence type="ECO:0000256" key="7">
    <source>
        <dbReference type="SAM" id="Coils"/>
    </source>
</evidence>
<dbReference type="SUPFAM" id="SSF56719">
    <property type="entry name" value="Type II DNA topoisomerase"/>
    <property type="match status" value="1"/>
</dbReference>
<keyword evidence="6" id="KW-0413">Isomerase</keyword>
<dbReference type="Gene3D" id="3.90.199.10">
    <property type="entry name" value="Topoisomerase II, domain 5"/>
    <property type="match status" value="1"/>
</dbReference>
<dbReference type="Gene3D" id="1.10.268.10">
    <property type="entry name" value="Topoisomerase, domain 3"/>
    <property type="match status" value="1"/>
</dbReference>
<dbReference type="GO" id="GO:0003918">
    <property type="term" value="F:DNA topoisomerase type II (double strand cut, ATP-hydrolyzing) activity"/>
    <property type="evidence" value="ECO:0007669"/>
    <property type="project" value="UniProtKB-EC"/>
</dbReference>
<comment type="similarity">
    <text evidence="2">Belongs to the type II topoisomerase GyrA/ParC subunit family.</text>
</comment>
<dbReference type="GO" id="GO:0006265">
    <property type="term" value="P:DNA topological change"/>
    <property type="evidence" value="ECO:0007669"/>
    <property type="project" value="InterPro"/>
</dbReference>
<keyword evidence="4" id="KW-0799">Topoisomerase</keyword>
<comment type="catalytic activity">
    <reaction evidence="1">
        <text>ATP-dependent breakage, passage and rejoining of double-stranded DNA.</text>
        <dbReference type="EC" id="5.6.2.2"/>
    </reaction>
</comment>
<keyword evidence="5" id="KW-0238">DNA-binding</keyword>
<dbReference type="GO" id="GO:0003677">
    <property type="term" value="F:DNA binding"/>
    <property type="evidence" value="ECO:0007669"/>
    <property type="project" value="UniProtKB-KW"/>
</dbReference>
<dbReference type="GO" id="GO:0009330">
    <property type="term" value="C:DNA topoisomerase type II (double strand cut, ATP-hydrolyzing) complex"/>
    <property type="evidence" value="ECO:0007669"/>
    <property type="project" value="TreeGrafter"/>
</dbReference>
<dbReference type="InterPro" id="IPR050220">
    <property type="entry name" value="Type_II_DNA_Topoisomerases"/>
</dbReference>
<evidence type="ECO:0000256" key="5">
    <source>
        <dbReference type="ARBA" id="ARBA00023125"/>
    </source>
</evidence>
<proteinExistence type="inferred from homology"/>